<reference evidence="1" key="1">
    <citation type="submission" date="2009-10" db="EMBL/GenBank/DDBJ databases">
        <title>Diversity of trophic interactions inside an arsenic-rich microbial ecosystem.</title>
        <authorList>
            <person name="Bertin P.N."/>
            <person name="Heinrich-Salmeron A."/>
            <person name="Pelletier E."/>
            <person name="Goulhen-Chollet F."/>
            <person name="Arsene-Ploetze F."/>
            <person name="Gallien S."/>
            <person name="Calteau A."/>
            <person name="Vallenet D."/>
            <person name="Casiot C."/>
            <person name="Chane-Woon-Ming B."/>
            <person name="Giloteaux L."/>
            <person name="Barakat M."/>
            <person name="Bonnefoy V."/>
            <person name="Bruneel O."/>
            <person name="Chandler M."/>
            <person name="Cleiss J."/>
            <person name="Duran R."/>
            <person name="Elbaz-Poulichet F."/>
            <person name="Fonknechten N."/>
            <person name="Lauga B."/>
            <person name="Mornico D."/>
            <person name="Ortet P."/>
            <person name="Schaeffer C."/>
            <person name="Siguier P."/>
            <person name="Alexander Thil Smith A."/>
            <person name="Van Dorsselaer A."/>
            <person name="Weissenbach J."/>
            <person name="Medigue C."/>
            <person name="Le Paslier D."/>
        </authorList>
    </citation>
    <scope>NUCLEOTIDE SEQUENCE</scope>
</reference>
<name>E6QT13_9ZZZZ</name>
<proteinExistence type="predicted"/>
<organism evidence="1">
    <name type="scientific">mine drainage metagenome</name>
    <dbReference type="NCBI Taxonomy" id="410659"/>
    <lineage>
        <taxon>unclassified sequences</taxon>
        <taxon>metagenomes</taxon>
        <taxon>ecological metagenomes</taxon>
    </lineage>
</organism>
<dbReference type="EMBL" id="CABR01000082">
    <property type="protein sequence ID" value="CBI10385.1"/>
    <property type="molecule type" value="Genomic_DNA"/>
</dbReference>
<evidence type="ECO:0000313" key="1">
    <source>
        <dbReference type="EMBL" id="CBI10385.1"/>
    </source>
</evidence>
<gene>
    <name evidence="1" type="ORF">CARN7_1163</name>
</gene>
<dbReference type="AlphaFoldDB" id="E6QT13"/>
<protein>
    <submittedName>
        <fullName evidence="1">Uncharacterized protein</fullName>
    </submittedName>
</protein>
<comment type="caution">
    <text evidence="1">The sequence shown here is derived from an EMBL/GenBank/DDBJ whole genome shotgun (WGS) entry which is preliminary data.</text>
</comment>
<sequence>MGPSFTLPQAMIFIMPPTGWAYWRAFDKNTTASLHTCPMHLVIFALNIFLMEPNLNPGLKITERTIQYVFAKFQSCVW</sequence>
<accession>E6QT13</accession>